<dbReference type="GO" id="GO:0005886">
    <property type="term" value="C:plasma membrane"/>
    <property type="evidence" value="ECO:0007669"/>
    <property type="project" value="UniProtKB-SubCell"/>
</dbReference>
<feature type="transmembrane region" description="Helical" evidence="10">
    <location>
        <begin position="186"/>
        <end position="211"/>
    </location>
</feature>
<keyword evidence="6 10" id="KW-1133">Transmembrane helix</keyword>
<keyword evidence="4" id="KW-1003">Cell membrane</keyword>
<keyword evidence="8 10" id="KW-0472">Membrane</keyword>
<evidence type="ECO:0000256" key="8">
    <source>
        <dbReference type="ARBA" id="ARBA00023136"/>
    </source>
</evidence>
<feature type="transmembrane region" description="Helical" evidence="10">
    <location>
        <begin position="307"/>
        <end position="331"/>
    </location>
</feature>
<evidence type="ECO:0000256" key="6">
    <source>
        <dbReference type="ARBA" id="ARBA00022989"/>
    </source>
</evidence>
<feature type="transmembrane region" description="Helical" evidence="10">
    <location>
        <begin position="12"/>
        <end position="33"/>
    </location>
</feature>
<dbReference type="PIRSF" id="PIRSF006603">
    <property type="entry name" value="DinF"/>
    <property type="match status" value="1"/>
</dbReference>
<accession>D6YRX3</accession>
<dbReference type="Pfam" id="PF01554">
    <property type="entry name" value="MatE"/>
    <property type="match status" value="2"/>
</dbReference>
<feature type="transmembrane region" description="Helical" evidence="10">
    <location>
        <begin position="128"/>
        <end position="150"/>
    </location>
</feature>
<dbReference type="OrthoDB" id="20537at2"/>
<evidence type="ECO:0000256" key="5">
    <source>
        <dbReference type="ARBA" id="ARBA00022692"/>
    </source>
</evidence>
<dbReference type="HOGENOM" id="CLU_012893_6_5_0"/>
<feature type="transmembrane region" description="Helical" evidence="10">
    <location>
        <begin position="157"/>
        <end position="180"/>
    </location>
</feature>
<feature type="transmembrane region" description="Helical" evidence="10">
    <location>
        <begin position="45"/>
        <end position="73"/>
    </location>
</feature>
<evidence type="ECO:0000256" key="10">
    <source>
        <dbReference type="SAM" id="Phobius"/>
    </source>
</evidence>
<dbReference type="InterPro" id="IPR050222">
    <property type="entry name" value="MATE_MdtK"/>
</dbReference>
<dbReference type="GO" id="GO:0006811">
    <property type="term" value="P:monoatomic ion transport"/>
    <property type="evidence" value="ECO:0007669"/>
    <property type="project" value="UniProtKB-KW"/>
</dbReference>
<dbReference type="GO" id="GO:0042910">
    <property type="term" value="F:xenobiotic transmembrane transporter activity"/>
    <property type="evidence" value="ECO:0007669"/>
    <property type="project" value="InterPro"/>
</dbReference>
<dbReference type="PANTHER" id="PTHR43298">
    <property type="entry name" value="MULTIDRUG RESISTANCE PROTEIN NORM-RELATED"/>
    <property type="match status" value="1"/>
</dbReference>
<keyword evidence="5 10" id="KW-0812">Transmembrane</keyword>
<dbReference type="eggNOG" id="COG0534">
    <property type="taxonomic scope" value="Bacteria"/>
</dbReference>
<feature type="transmembrane region" description="Helical" evidence="10">
    <location>
        <begin position="399"/>
        <end position="420"/>
    </location>
</feature>
<dbReference type="InterPro" id="IPR002528">
    <property type="entry name" value="MATE_fam"/>
</dbReference>
<evidence type="ECO:0000256" key="9">
    <source>
        <dbReference type="ARBA" id="ARBA00031636"/>
    </source>
</evidence>
<dbReference type="CDD" id="cd13133">
    <property type="entry name" value="MATE_like_7"/>
    <property type="match status" value="1"/>
</dbReference>
<evidence type="ECO:0000313" key="11">
    <source>
        <dbReference type="EMBL" id="ADI38818.1"/>
    </source>
</evidence>
<evidence type="ECO:0000256" key="4">
    <source>
        <dbReference type="ARBA" id="ARBA00022475"/>
    </source>
</evidence>
<evidence type="ECO:0000256" key="7">
    <source>
        <dbReference type="ARBA" id="ARBA00023065"/>
    </source>
</evidence>
<feature type="transmembrane region" description="Helical" evidence="10">
    <location>
        <begin position="265"/>
        <end position="287"/>
    </location>
</feature>
<evidence type="ECO:0000256" key="1">
    <source>
        <dbReference type="ARBA" id="ARBA00004651"/>
    </source>
</evidence>
<keyword evidence="2" id="KW-0813">Transport</keyword>
<evidence type="ECO:0000256" key="3">
    <source>
        <dbReference type="ARBA" id="ARBA00022449"/>
    </source>
</evidence>
<feature type="transmembrane region" description="Helical" evidence="10">
    <location>
        <begin position="432"/>
        <end position="450"/>
    </location>
</feature>
<comment type="subcellular location">
    <subcellularLocation>
        <location evidence="1">Cell membrane</location>
        <topology evidence="1">Multi-pass membrane protein</topology>
    </subcellularLocation>
</comment>
<keyword evidence="3" id="KW-0050">Antiport</keyword>
<dbReference type="GO" id="GO:0015297">
    <property type="term" value="F:antiporter activity"/>
    <property type="evidence" value="ECO:0007669"/>
    <property type="project" value="UniProtKB-KW"/>
</dbReference>
<evidence type="ECO:0000313" key="12">
    <source>
        <dbReference type="Proteomes" id="UP000001505"/>
    </source>
</evidence>
<dbReference type="AlphaFoldDB" id="D6YRX3"/>
<dbReference type="RefSeq" id="WP_013182526.1">
    <property type="nucleotide sequence ID" value="NC_014225.1"/>
</dbReference>
<dbReference type="Proteomes" id="UP000001505">
    <property type="component" value="Chromosome"/>
</dbReference>
<dbReference type="EMBL" id="CP001928">
    <property type="protein sequence ID" value="ADI38818.1"/>
    <property type="molecule type" value="Genomic_DNA"/>
</dbReference>
<proteinExistence type="predicted"/>
<dbReference type="InterPro" id="IPR048279">
    <property type="entry name" value="MdtK-like"/>
</dbReference>
<organism evidence="11 12">
    <name type="scientific">Waddlia chondrophila (strain ATCC VR-1470 / WSU 86-1044)</name>
    <dbReference type="NCBI Taxonomy" id="716544"/>
    <lineage>
        <taxon>Bacteria</taxon>
        <taxon>Pseudomonadati</taxon>
        <taxon>Chlamydiota</taxon>
        <taxon>Chlamydiia</taxon>
        <taxon>Parachlamydiales</taxon>
        <taxon>Waddliaceae</taxon>
        <taxon>Waddlia</taxon>
    </lineage>
</organism>
<protein>
    <recommendedName>
        <fullName evidence="9">Multidrug-efflux transporter</fullName>
    </recommendedName>
</protein>
<feature type="transmembrane region" description="Helical" evidence="10">
    <location>
        <begin position="373"/>
        <end position="392"/>
    </location>
</feature>
<evidence type="ECO:0000256" key="2">
    <source>
        <dbReference type="ARBA" id="ARBA00022448"/>
    </source>
</evidence>
<keyword evidence="12" id="KW-1185">Reference proteome</keyword>
<dbReference type="KEGG" id="wch:wcw_1469"/>
<name>D6YRX3_WADCW</name>
<reference evidence="11 12" key="1">
    <citation type="journal article" date="2010" name="PLoS ONE">
        <title>The Waddlia genome: a window into chlamydial biology.</title>
        <authorList>
            <person name="Bertelli C."/>
            <person name="Collyn F."/>
            <person name="Croxatto A."/>
            <person name="Ruckert C."/>
            <person name="Polkinghorne A."/>
            <person name="Kebbi-Beghdadi C."/>
            <person name="Goesmann A."/>
            <person name="Vaughan L."/>
            <person name="Greub G."/>
        </authorList>
    </citation>
    <scope>NUCLEOTIDE SEQUENCE [LARGE SCALE GENOMIC DNA]</scope>
    <source>
        <strain evidence="12">ATCC VR-1470 / WSU 86-1044</strain>
    </source>
</reference>
<feature type="transmembrane region" description="Helical" evidence="10">
    <location>
        <begin position="94"/>
        <end position="116"/>
    </location>
</feature>
<dbReference type="PANTHER" id="PTHR43298:SF2">
    <property type="entry name" value="FMN_FAD EXPORTER YEEO-RELATED"/>
    <property type="match status" value="1"/>
</dbReference>
<gene>
    <name evidence="11" type="ordered locus">wcw_1469</name>
</gene>
<dbReference type="STRING" id="716544.wcw_1469"/>
<feature type="transmembrane region" description="Helical" evidence="10">
    <location>
        <begin position="242"/>
        <end position="259"/>
    </location>
</feature>
<keyword evidence="7" id="KW-0406">Ion transport</keyword>
<sequence length="483" mass="52972">MSLEVRDGSVKTLLTISLPLILSFLSMLGMLTVDRLFLARYSTDALSAAVSGGMTAWALTFGGQTLTNVSGIFAAQYNGSKQYLMMGKPVWQMIWLSLFFIIPFGAAAIWFAPWAFAGSPIETEQVLYYRLTMAISPFMCLLGGLNGFFIGQGKTSIITWLTLLGNLINLILDPILIFGYGPVPSMGIMGACLATGIGLICQNGVMLYLFLKRENRETFGTNEWIPDLRAVWEMVKIGGPEALAAILELGAWAALYLLLNDLGAVHILVTSVGQSILMSMFFFGIGLEQGISSVSGNLIGLGRKGEVMTAFLSGCKIVAVFGISLMAFLWLGSEWIVDLFLQDPERLEGAERLSSLTSEELAIARNYVIKSSLVIGAYIIIENIRCLLYGILRSAGDTFFILVTSIATTWLLLLAPTYLLMTLWKMPVDTSFWIWLTFAAASTSICYARFAQGSWAKKQTISLLKTRDDEALTFSDSRTNFSH</sequence>